<dbReference type="Gene3D" id="1.10.238.10">
    <property type="entry name" value="EF-hand"/>
    <property type="match status" value="1"/>
</dbReference>
<keyword evidence="4" id="KW-1185">Reference proteome</keyword>
<dbReference type="Proteomes" id="UP000654075">
    <property type="component" value="Unassembled WGS sequence"/>
</dbReference>
<dbReference type="PROSITE" id="PS50222">
    <property type="entry name" value="EF_HAND_2"/>
    <property type="match status" value="1"/>
</dbReference>
<accession>A0A813HS54</accession>
<dbReference type="SUPFAM" id="SSF47473">
    <property type="entry name" value="EF-hand"/>
    <property type="match status" value="1"/>
</dbReference>
<dbReference type="InterPro" id="IPR002048">
    <property type="entry name" value="EF_hand_dom"/>
</dbReference>
<dbReference type="EMBL" id="CAJNNV010032520">
    <property type="protein sequence ID" value="CAE8640213.1"/>
    <property type="molecule type" value="Genomic_DNA"/>
</dbReference>
<evidence type="ECO:0000313" key="4">
    <source>
        <dbReference type="Proteomes" id="UP000654075"/>
    </source>
</evidence>
<keyword evidence="1" id="KW-0106">Calcium</keyword>
<name>A0A813HS54_POLGL</name>
<proteinExistence type="predicted"/>
<dbReference type="AlphaFoldDB" id="A0A813HS54"/>
<dbReference type="InterPro" id="IPR018247">
    <property type="entry name" value="EF_Hand_1_Ca_BS"/>
</dbReference>
<reference evidence="3" key="1">
    <citation type="submission" date="2021-02" db="EMBL/GenBank/DDBJ databases">
        <authorList>
            <person name="Dougan E. K."/>
            <person name="Rhodes N."/>
            <person name="Thang M."/>
            <person name="Chan C."/>
        </authorList>
    </citation>
    <scope>NUCLEOTIDE SEQUENCE</scope>
</reference>
<comment type="caution">
    <text evidence="3">The sequence shown here is derived from an EMBL/GenBank/DDBJ whole genome shotgun (WGS) entry which is preliminary data.</text>
</comment>
<dbReference type="InterPro" id="IPR011992">
    <property type="entry name" value="EF-hand-dom_pair"/>
</dbReference>
<evidence type="ECO:0000259" key="2">
    <source>
        <dbReference type="PROSITE" id="PS50222"/>
    </source>
</evidence>
<organism evidence="3 4">
    <name type="scientific">Polarella glacialis</name>
    <name type="common">Dinoflagellate</name>
    <dbReference type="NCBI Taxonomy" id="89957"/>
    <lineage>
        <taxon>Eukaryota</taxon>
        <taxon>Sar</taxon>
        <taxon>Alveolata</taxon>
        <taxon>Dinophyceae</taxon>
        <taxon>Suessiales</taxon>
        <taxon>Suessiaceae</taxon>
        <taxon>Polarella</taxon>
    </lineage>
</organism>
<dbReference type="Pfam" id="PF13833">
    <property type="entry name" value="EF-hand_8"/>
    <property type="match status" value="2"/>
</dbReference>
<protein>
    <recommendedName>
        <fullName evidence="2">EF-hand domain-containing protein</fullName>
    </recommendedName>
</protein>
<evidence type="ECO:0000256" key="1">
    <source>
        <dbReference type="ARBA" id="ARBA00022837"/>
    </source>
</evidence>
<gene>
    <name evidence="3" type="ORF">PGLA1383_LOCUS55132</name>
</gene>
<dbReference type="PROSITE" id="PS00018">
    <property type="entry name" value="EF_HAND_1"/>
    <property type="match status" value="1"/>
</dbReference>
<dbReference type="GO" id="GO:0005509">
    <property type="term" value="F:calcium ion binding"/>
    <property type="evidence" value="ECO:0007669"/>
    <property type="project" value="InterPro"/>
</dbReference>
<feature type="non-terminal residue" evidence="3">
    <location>
        <position position="1"/>
    </location>
</feature>
<evidence type="ECO:0000313" key="3">
    <source>
        <dbReference type="EMBL" id="CAE8640213.1"/>
    </source>
</evidence>
<sequence length="155" mass="17033">MRFGHTRLPSRSSDFEAADIDCSGALDFHEFMRHWTAAAGSLGFEAGLFDEAAAMFHCFAKKGELDRHGLLEVLHNIFPTHCEENEEIVDAEFAAVDGDGSSGISFTEFLAYYGRLRTHYGGKFSGWPPHDAGERSASLNAKFVPSPCGLLFLPD</sequence>
<feature type="domain" description="EF-hand" evidence="2">
    <location>
        <begin position="84"/>
        <end position="119"/>
    </location>
</feature>